<dbReference type="PANTHER" id="PTHR43540:SF1">
    <property type="entry name" value="ISOCHORISMATASE HYDROLASE"/>
    <property type="match status" value="1"/>
</dbReference>
<evidence type="ECO:0000313" key="4">
    <source>
        <dbReference type="Proteomes" id="UP001139485"/>
    </source>
</evidence>
<name>A0A9X2D5N2_9ACTN</name>
<accession>A0A9X2D5N2</accession>
<evidence type="ECO:0000259" key="2">
    <source>
        <dbReference type="Pfam" id="PF00857"/>
    </source>
</evidence>
<dbReference type="GO" id="GO:0016787">
    <property type="term" value="F:hydrolase activity"/>
    <property type="evidence" value="ECO:0007669"/>
    <property type="project" value="UniProtKB-KW"/>
</dbReference>
<organism evidence="3 4">
    <name type="scientific">Nocardioides bruguierae</name>
    <dbReference type="NCBI Taxonomy" id="2945102"/>
    <lineage>
        <taxon>Bacteria</taxon>
        <taxon>Bacillati</taxon>
        <taxon>Actinomycetota</taxon>
        <taxon>Actinomycetes</taxon>
        <taxon>Propionibacteriales</taxon>
        <taxon>Nocardioidaceae</taxon>
        <taxon>Nocardioides</taxon>
    </lineage>
</organism>
<dbReference type="AlphaFoldDB" id="A0A9X2D5N2"/>
<dbReference type="CDD" id="cd01014">
    <property type="entry name" value="nicotinamidase_related"/>
    <property type="match status" value="1"/>
</dbReference>
<dbReference type="Gene3D" id="3.40.50.850">
    <property type="entry name" value="Isochorismatase-like"/>
    <property type="match status" value="1"/>
</dbReference>
<keyword evidence="1 3" id="KW-0378">Hydrolase</keyword>
<sequence length="187" mass="20079">MSLETNAALLVIDVQEGFKDPSWGERDNPDAEANIGRLVQAWQASDRPVIVVRHDSTDAGSTLRPGQPGNDLVPEVAAIEPALFITKAVNSCFYGTPSLEDWLREHDVSQLVIVGGTTNHCVETTSRMAGNLGFDTTLALDATWTYDLEGPGGLRLSAQQLSDATAVNLQGGEFARVRSTDEVLADL</sequence>
<evidence type="ECO:0000313" key="3">
    <source>
        <dbReference type="EMBL" id="MCM0619520.1"/>
    </source>
</evidence>
<dbReference type="SUPFAM" id="SSF52499">
    <property type="entry name" value="Isochorismatase-like hydrolases"/>
    <property type="match status" value="1"/>
</dbReference>
<dbReference type="PANTHER" id="PTHR43540">
    <property type="entry name" value="PEROXYUREIDOACRYLATE/UREIDOACRYLATE AMIDOHYDROLASE-RELATED"/>
    <property type="match status" value="1"/>
</dbReference>
<dbReference type="Pfam" id="PF00857">
    <property type="entry name" value="Isochorismatase"/>
    <property type="match status" value="1"/>
</dbReference>
<gene>
    <name evidence="3" type="ORF">M8330_04310</name>
</gene>
<dbReference type="InterPro" id="IPR036380">
    <property type="entry name" value="Isochorismatase-like_sf"/>
</dbReference>
<proteinExistence type="predicted"/>
<dbReference type="RefSeq" id="WP_250055406.1">
    <property type="nucleotide sequence ID" value="NZ_JAMJPH010000024.1"/>
</dbReference>
<dbReference type="InterPro" id="IPR050272">
    <property type="entry name" value="Isochorismatase-like_hydrls"/>
</dbReference>
<keyword evidence="4" id="KW-1185">Reference proteome</keyword>
<feature type="domain" description="Isochorismatase-like" evidence="2">
    <location>
        <begin position="7"/>
        <end position="149"/>
    </location>
</feature>
<dbReference type="EMBL" id="JAMOIL010000003">
    <property type="protein sequence ID" value="MCM0619520.1"/>
    <property type="molecule type" value="Genomic_DNA"/>
</dbReference>
<reference evidence="3" key="1">
    <citation type="submission" date="2022-05" db="EMBL/GenBank/DDBJ databases">
        <authorList>
            <person name="Tuo L."/>
        </authorList>
    </citation>
    <scope>NUCLEOTIDE SEQUENCE</scope>
    <source>
        <strain evidence="3">BSK12Z-4</strain>
    </source>
</reference>
<dbReference type="InterPro" id="IPR000868">
    <property type="entry name" value="Isochorismatase-like_dom"/>
</dbReference>
<protein>
    <submittedName>
        <fullName evidence="3">Cysteine hydrolase</fullName>
    </submittedName>
</protein>
<dbReference type="Proteomes" id="UP001139485">
    <property type="component" value="Unassembled WGS sequence"/>
</dbReference>
<comment type="caution">
    <text evidence="3">The sequence shown here is derived from an EMBL/GenBank/DDBJ whole genome shotgun (WGS) entry which is preliminary data.</text>
</comment>
<evidence type="ECO:0000256" key="1">
    <source>
        <dbReference type="ARBA" id="ARBA00022801"/>
    </source>
</evidence>